<comment type="caution">
    <text evidence="2">The sequence shown here is derived from an EMBL/GenBank/DDBJ whole genome shotgun (WGS) entry which is preliminary data.</text>
</comment>
<dbReference type="EMBL" id="MFNF01000046">
    <property type="protein sequence ID" value="OGH00402.1"/>
    <property type="molecule type" value="Genomic_DNA"/>
</dbReference>
<name>A0A1F6GQL2_9PROT</name>
<sequence>MKKSLVAVFAIWSLCPSLEAQSFTSNLPLGLSLRYEHKNQKSQQVTGYSELTYRADNRGRVEERLKNRKPDGELFQEKFSLFSQRGELLEYREKDYRKQVEVTDLYRQGRIETRIKRGDFERQFTLDQAPQLVPFEVLTLYLESRLSDLVRDKSIQFTLYLPYLGLESPELTQIPVLAQLESLGPEKSPRGGKEEVAMILVMPSSPMLQMLLPPDKSQFRFGFFTKAPRLLYSFSEAQTLSVLKSVK</sequence>
<evidence type="ECO:0000256" key="1">
    <source>
        <dbReference type="SAM" id="SignalP"/>
    </source>
</evidence>
<protein>
    <recommendedName>
        <fullName evidence="4">DUF3108 domain-containing protein</fullName>
    </recommendedName>
</protein>
<keyword evidence="1" id="KW-0732">Signal</keyword>
<evidence type="ECO:0008006" key="4">
    <source>
        <dbReference type="Google" id="ProtNLM"/>
    </source>
</evidence>
<reference evidence="2 3" key="1">
    <citation type="journal article" date="2016" name="Nat. Commun.">
        <title>Thousands of microbial genomes shed light on interconnected biogeochemical processes in an aquifer system.</title>
        <authorList>
            <person name="Anantharaman K."/>
            <person name="Brown C.T."/>
            <person name="Hug L.A."/>
            <person name="Sharon I."/>
            <person name="Castelle C.J."/>
            <person name="Probst A.J."/>
            <person name="Thomas B.C."/>
            <person name="Singh A."/>
            <person name="Wilkins M.J."/>
            <person name="Karaoz U."/>
            <person name="Brodie E.L."/>
            <person name="Williams K.H."/>
            <person name="Hubbard S.S."/>
            <person name="Banfield J.F."/>
        </authorList>
    </citation>
    <scope>NUCLEOTIDE SEQUENCE [LARGE SCALE GENOMIC DNA]</scope>
</reference>
<evidence type="ECO:0000313" key="2">
    <source>
        <dbReference type="EMBL" id="OGH00402.1"/>
    </source>
</evidence>
<evidence type="ECO:0000313" key="3">
    <source>
        <dbReference type="Proteomes" id="UP000177583"/>
    </source>
</evidence>
<dbReference type="AlphaFoldDB" id="A0A1F6GQL2"/>
<gene>
    <name evidence="2" type="ORF">A2557_09400</name>
</gene>
<organism evidence="2 3">
    <name type="scientific">Candidatus Lambdaproteobacteria bacterium RIFOXYD2_FULL_56_26</name>
    <dbReference type="NCBI Taxonomy" id="1817773"/>
    <lineage>
        <taxon>Bacteria</taxon>
        <taxon>Pseudomonadati</taxon>
        <taxon>Pseudomonadota</taxon>
        <taxon>Candidatus Lambdaproteobacteria</taxon>
    </lineage>
</organism>
<accession>A0A1F6GQL2</accession>
<feature type="chain" id="PRO_5009524786" description="DUF3108 domain-containing protein" evidence="1">
    <location>
        <begin position="21"/>
        <end position="247"/>
    </location>
</feature>
<dbReference type="Proteomes" id="UP000177583">
    <property type="component" value="Unassembled WGS sequence"/>
</dbReference>
<proteinExistence type="predicted"/>
<feature type="signal peptide" evidence="1">
    <location>
        <begin position="1"/>
        <end position="20"/>
    </location>
</feature>